<feature type="transmembrane region" description="Helical" evidence="2">
    <location>
        <begin position="43"/>
        <end position="64"/>
    </location>
</feature>
<evidence type="ECO:0000256" key="1">
    <source>
        <dbReference type="SAM" id="Coils"/>
    </source>
</evidence>
<proteinExistence type="predicted"/>
<evidence type="ECO:0000313" key="4">
    <source>
        <dbReference type="EMBL" id="MBT1702210.1"/>
    </source>
</evidence>
<gene>
    <name evidence="4" type="ORF">KK060_02910</name>
</gene>
<feature type="coiled-coil region" evidence="1">
    <location>
        <begin position="322"/>
        <end position="366"/>
    </location>
</feature>
<dbReference type="InterPro" id="IPR003018">
    <property type="entry name" value="GAF"/>
</dbReference>
<evidence type="ECO:0000256" key="2">
    <source>
        <dbReference type="SAM" id="Phobius"/>
    </source>
</evidence>
<evidence type="ECO:0000313" key="5">
    <source>
        <dbReference type="Proteomes" id="UP000772618"/>
    </source>
</evidence>
<feature type="transmembrane region" description="Helical" evidence="2">
    <location>
        <begin position="12"/>
        <end position="37"/>
    </location>
</feature>
<dbReference type="CDD" id="cd06225">
    <property type="entry name" value="HAMP"/>
    <property type="match status" value="1"/>
</dbReference>
<dbReference type="Pfam" id="PF13185">
    <property type="entry name" value="GAF_2"/>
    <property type="match status" value="1"/>
</dbReference>
<dbReference type="SMART" id="SM00065">
    <property type="entry name" value="GAF"/>
    <property type="match status" value="1"/>
</dbReference>
<dbReference type="SUPFAM" id="SSF55781">
    <property type="entry name" value="GAF domain-like"/>
    <property type="match status" value="1"/>
</dbReference>
<protein>
    <submittedName>
        <fullName evidence="4">GAF domain-containing protein</fullName>
    </submittedName>
</protein>
<dbReference type="Pfam" id="PF00672">
    <property type="entry name" value="HAMP"/>
    <property type="match status" value="1"/>
</dbReference>
<keyword evidence="2" id="KW-1133">Transmembrane helix</keyword>
<comment type="caution">
    <text evidence="4">The sequence shown here is derived from an EMBL/GenBank/DDBJ whole genome shotgun (WGS) entry which is preliminary data.</text>
</comment>
<keyword evidence="2" id="KW-0472">Membrane</keyword>
<keyword evidence="2" id="KW-0812">Transmembrane</keyword>
<sequence>MSQASFSKKQSIFNRLLFITTIFPVLCLIILLIYISISQEVSVARLVLLSGCILVLVAIVALVFSKKLSSQIKTVRDAIVDLSNGDLDHTLEAEGTDEIAQITEAINKVALGFKQKTEFTTQIESGNLNAAYTPFSEADLLGHSLLRMKEALVRIKAEDIKRNWAAEGLGMFAGILQTARDLKSLSEDVIKNLVKMLNATQGTVFILHETETPFLEMTACYAYDRRKYINKHIAIGEGLVGQSYLEKRTIYLKKVPDDYVRITSGLGQANPTCVLIVPLIANEVVVGVLELASFNEFEKYRIDFVEKLAQNIAHTLTNYKINENTRNLLDESQKKTEQMRLQEENLKQNQEELQATQEEISRKYNALFSELIDLNYQSKFDQLKAINATKKRNVEYYFDIIRKQILTYANNTTIIEAVKKFKDAFNKLPDLQVEQLNVISENLIRYYKQDFIPKLTENAGVPAQMEKYVPKASKTLLLQDLYIASNEFPTGKKYFLNRAKNNFEYNEVHATYHQEFKRFQESFGYYDIFLIDHETGNMIYSVFKEVDFATSLFTGIYSNTNFGQAVKSAASSNDKNFVKLVDFEAYDPSYGAPASFIACPVYDQETKVGILVFQMPINKINQLLTGDNKWEDDGLGESGETLLIGADFKLRSISRKLIQAPEEYLLELKKKGYTEVLADKIKKTNTSILLEEIKLESIKEALAKKTGTKLEKNDLQEDILTAYAPLDIRDVNWIIISLMSEQEASQKIKRLRDRN</sequence>
<dbReference type="Gene3D" id="3.30.450.40">
    <property type="match status" value="1"/>
</dbReference>
<organism evidence="4 5">
    <name type="scientific">Chryseosolibacter indicus</name>
    <dbReference type="NCBI Taxonomy" id="2782351"/>
    <lineage>
        <taxon>Bacteria</taxon>
        <taxon>Pseudomonadati</taxon>
        <taxon>Bacteroidota</taxon>
        <taxon>Cytophagia</taxon>
        <taxon>Cytophagales</taxon>
        <taxon>Chryseotaleaceae</taxon>
        <taxon>Chryseosolibacter</taxon>
    </lineage>
</organism>
<dbReference type="RefSeq" id="WP_254151987.1">
    <property type="nucleotide sequence ID" value="NZ_JAHESD010000004.1"/>
</dbReference>
<dbReference type="Gene3D" id="6.10.340.10">
    <property type="match status" value="1"/>
</dbReference>
<keyword evidence="1" id="KW-0175">Coiled coil</keyword>
<dbReference type="PROSITE" id="PS50885">
    <property type="entry name" value="HAMP"/>
    <property type="match status" value="1"/>
</dbReference>
<feature type="domain" description="HAMP" evidence="3">
    <location>
        <begin position="66"/>
        <end position="118"/>
    </location>
</feature>
<dbReference type="InterPro" id="IPR003660">
    <property type="entry name" value="HAMP_dom"/>
</dbReference>
<dbReference type="InterPro" id="IPR029016">
    <property type="entry name" value="GAF-like_dom_sf"/>
</dbReference>
<accession>A0ABS5VL83</accession>
<dbReference type="Proteomes" id="UP000772618">
    <property type="component" value="Unassembled WGS sequence"/>
</dbReference>
<keyword evidence="5" id="KW-1185">Reference proteome</keyword>
<dbReference type="SMART" id="SM00304">
    <property type="entry name" value="HAMP"/>
    <property type="match status" value="1"/>
</dbReference>
<name>A0ABS5VL83_9BACT</name>
<dbReference type="EMBL" id="JAHESD010000004">
    <property type="protein sequence ID" value="MBT1702210.1"/>
    <property type="molecule type" value="Genomic_DNA"/>
</dbReference>
<evidence type="ECO:0000259" key="3">
    <source>
        <dbReference type="PROSITE" id="PS50885"/>
    </source>
</evidence>
<reference evidence="4 5" key="1">
    <citation type="submission" date="2021-05" db="EMBL/GenBank/DDBJ databases">
        <title>A Polyphasic approach of four new species of the genus Ohtaekwangia: Ohtaekwangia histidinii sp. nov., Ohtaekwangia cretensis sp. nov., Ohtaekwangia indiensis sp. nov., Ohtaekwangia reichenbachii sp. nov. from diverse environment.</title>
        <authorList>
            <person name="Octaviana S."/>
        </authorList>
    </citation>
    <scope>NUCLEOTIDE SEQUENCE [LARGE SCALE GENOMIC DNA]</scope>
    <source>
        <strain evidence="4 5">PWU20</strain>
    </source>
</reference>